<evidence type="ECO:0000313" key="10">
    <source>
        <dbReference type="EMBL" id="CAH2238573.1"/>
    </source>
</evidence>
<keyword evidence="7 8" id="KW-0472">Membrane</keyword>
<feature type="transmembrane region" description="Helical" evidence="8">
    <location>
        <begin position="90"/>
        <end position="111"/>
    </location>
</feature>
<evidence type="ECO:0000256" key="3">
    <source>
        <dbReference type="ARBA" id="ARBA00004630"/>
    </source>
</evidence>
<dbReference type="Pfam" id="PF10601">
    <property type="entry name" value="zf-LITAF-like"/>
    <property type="match status" value="1"/>
</dbReference>
<dbReference type="PROSITE" id="PS51837">
    <property type="entry name" value="LITAF"/>
    <property type="match status" value="1"/>
</dbReference>
<dbReference type="OrthoDB" id="5599753at2759"/>
<dbReference type="AlphaFoldDB" id="A0A8S4RP78"/>
<evidence type="ECO:0000259" key="9">
    <source>
        <dbReference type="PROSITE" id="PS51837"/>
    </source>
</evidence>
<accession>A0A8S4RP78</accession>
<dbReference type="Proteomes" id="UP000838756">
    <property type="component" value="Unassembled WGS sequence"/>
</dbReference>
<protein>
    <submittedName>
        <fullName evidence="10">Jg17159 protein</fullName>
    </submittedName>
</protein>
<dbReference type="GO" id="GO:0005765">
    <property type="term" value="C:lysosomal membrane"/>
    <property type="evidence" value="ECO:0007669"/>
    <property type="project" value="UniProtKB-SubCell"/>
</dbReference>
<dbReference type="SMART" id="SM00714">
    <property type="entry name" value="LITAF"/>
    <property type="match status" value="1"/>
</dbReference>
<evidence type="ECO:0000256" key="5">
    <source>
        <dbReference type="ARBA" id="ARBA00022723"/>
    </source>
</evidence>
<organism evidence="10 11">
    <name type="scientific">Pararge aegeria aegeria</name>
    <dbReference type="NCBI Taxonomy" id="348720"/>
    <lineage>
        <taxon>Eukaryota</taxon>
        <taxon>Metazoa</taxon>
        <taxon>Ecdysozoa</taxon>
        <taxon>Arthropoda</taxon>
        <taxon>Hexapoda</taxon>
        <taxon>Insecta</taxon>
        <taxon>Pterygota</taxon>
        <taxon>Neoptera</taxon>
        <taxon>Endopterygota</taxon>
        <taxon>Lepidoptera</taxon>
        <taxon>Glossata</taxon>
        <taxon>Ditrysia</taxon>
        <taxon>Papilionoidea</taxon>
        <taxon>Nymphalidae</taxon>
        <taxon>Satyrinae</taxon>
        <taxon>Satyrini</taxon>
        <taxon>Parargina</taxon>
        <taxon>Pararge</taxon>
    </lineage>
</organism>
<dbReference type="InterPro" id="IPR037519">
    <property type="entry name" value="LITAF_fam"/>
</dbReference>
<evidence type="ECO:0000256" key="4">
    <source>
        <dbReference type="ARBA" id="ARBA00005975"/>
    </source>
</evidence>
<keyword evidence="8" id="KW-1133">Transmembrane helix</keyword>
<comment type="subcellular location">
    <subcellularLocation>
        <location evidence="2">Endosome membrane</location>
        <topology evidence="2">Peripheral membrane protein</topology>
    </subcellularLocation>
    <subcellularLocation>
        <location evidence="1">Late endosome membrane</location>
    </subcellularLocation>
    <subcellularLocation>
        <location evidence="3">Lysosome membrane</location>
        <topology evidence="3">Peripheral membrane protein</topology>
        <orientation evidence="3">Cytoplasmic side</orientation>
    </subcellularLocation>
</comment>
<comment type="similarity">
    <text evidence="4">Belongs to the CDIP1/LITAF family.</text>
</comment>
<dbReference type="GO" id="GO:0008270">
    <property type="term" value="F:zinc ion binding"/>
    <property type="evidence" value="ECO:0007669"/>
    <property type="project" value="TreeGrafter"/>
</dbReference>
<reference evidence="10" key="1">
    <citation type="submission" date="2022-03" db="EMBL/GenBank/DDBJ databases">
        <authorList>
            <person name="Lindestad O."/>
        </authorList>
    </citation>
    <scope>NUCLEOTIDE SEQUENCE</scope>
</reference>
<dbReference type="PANTHER" id="PTHR23292:SF14">
    <property type="entry name" value="FI16615P1-RELATED"/>
    <property type="match status" value="1"/>
</dbReference>
<evidence type="ECO:0000256" key="2">
    <source>
        <dbReference type="ARBA" id="ARBA00004481"/>
    </source>
</evidence>
<keyword evidence="5" id="KW-0479">Metal-binding</keyword>
<keyword evidence="11" id="KW-1185">Reference proteome</keyword>
<dbReference type="PANTHER" id="PTHR23292">
    <property type="entry name" value="LIPOPOLYSACCHARIDE-INDUCED TUMOR NECROSIS FACTOR-ALPHA FACTOR"/>
    <property type="match status" value="1"/>
</dbReference>
<feature type="domain" description="LITAF" evidence="9">
    <location>
        <begin position="50"/>
        <end position="133"/>
    </location>
</feature>
<evidence type="ECO:0000256" key="6">
    <source>
        <dbReference type="ARBA" id="ARBA00022833"/>
    </source>
</evidence>
<gene>
    <name evidence="10" type="primary">jg17159</name>
    <name evidence="10" type="ORF">PAEG_LOCUS15637</name>
</gene>
<dbReference type="GO" id="GO:0031902">
    <property type="term" value="C:late endosome membrane"/>
    <property type="evidence" value="ECO:0007669"/>
    <property type="project" value="UniProtKB-SubCell"/>
</dbReference>
<keyword evidence="6" id="KW-0862">Zinc</keyword>
<comment type="caution">
    <text evidence="10">The sequence shown here is derived from an EMBL/GenBank/DDBJ whole genome shotgun (WGS) entry which is preliminary data.</text>
</comment>
<dbReference type="InterPro" id="IPR006629">
    <property type="entry name" value="LITAF"/>
</dbReference>
<sequence>MDTKMRDLEYSAAQSHAPPTYSVSYPGSHGPVYNPNNTNVHGTTVITGATVVPTLIVTNNMAAVPMRSVCLSCNKQIVTRVEKVASTRTHLWAGLLCIVGCWLCVCFPYFMDSCKKAQHYCPNCGAYIGAQSL</sequence>
<proteinExistence type="inferred from homology"/>
<evidence type="ECO:0000256" key="1">
    <source>
        <dbReference type="ARBA" id="ARBA00004414"/>
    </source>
</evidence>
<evidence type="ECO:0000313" key="11">
    <source>
        <dbReference type="Proteomes" id="UP000838756"/>
    </source>
</evidence>
<evidence type="ECO:0000256" key="8">
    <source>
        <dbReference type="SAM" id="Phobius"/>
    </source>
</evidence>
<keyword evidence="8" id="KW-0812">Transmembrane</keyword>
<evidence type="ECO:0000256" key="7">
    <source>
        <dbReference type="ARBA" id="ARBA00023136"/>
    </source>
</evidence>
<dbReference type="EMBL" id="CAKXAJ010025364">
    <property type="protein sequence ID" value="CAH2238573.1"/>
    <property type="molecule type" value="Genomic_DNA"/>
</dbReference>
<name>A0A8S4RP78_9NEOP</name>